<sequence length="81" mass="9218">MSIKKYSEMTTEELVKSEKISKSAAYAFTILLLLLFISNIYLAFLKGFSAVQIVPIALLPLLIFSFKTLKDIQTELKSREK</sequence>
<evidence type="ECO:0000313" key="2">
    <source>
        <dbReference type="EMBL" id="OHT47233.1"/>
    </source>
</evidence>
<keyword evidence="1" id="KW-0472">Membrane</keyword>
<reference evidence="4" key="2">
    <citation type="submission" date="2016-09" db="EMBL/GenBank/DDBJ databases">
        <authorList>
            <person name="Chen S."/>
            <person name="Walker E."/>
        </authorList>
    </citation>
    <scope>NUCLEOTIDE SEQUENCE [LARGE SCALE GENOMIC DNA]</scope>
    <source>
        <strain evidence="4">MSU</strain>
    </source>
</reference>
<feature type="transmembrane region" description="Helical" evidence="1">
    <location>
        <begin position="24"/>
        <end position="44"/>
    </location>
</feature>
<dbReference type="AlphaFoldDB" id="A0A1S1JG55"/>
<comment type="caution">
    <text evidence="2">The sequence shown here is derived from an EMBL/GenBank/DDBJ whole genome shotgun (WGS) entry which is preliminary data.</text>
</comment>
<reference evidence="3 5" key="3">
    <citation type="submission" date="2016-11" db="EMBL/GenBank/DDBJ databases">
        <title>Whole genomes of Flavobacteriaceae.</title>
        <authorList>
            <person name="Stine C."/>
            <person name="Li C."/>
            <person name="Tadesse D."/>
        </authorList>
    </citation>
    <scope>NUCLEOTIDE SEQUENCE [LARGE SCALE GENOMIC DNA]</scope>
    <source>
        <strain evidence="3 5">ATCC BAA-2541</strain>
    </source>
</reference>
<dbReference type="STRING" id="1278819.BHE19_21190"/>
<proteinExistence type="predicted"/>
<dbReference type="EMBL" id="MIKE01000003">
    <property type="protein sequence ID" value="OHT47233.1"/>
    <property type="molecule type" value="Genomic_DNA"/>
</dbReference>
<reference evidence="2" key="1">
    <citation type="submission" date="2016-09" db="EMBL/GenBank/DDBJ databases">
        <authorList>
            <person name="Capua I."/>
            <person name="De Benedictis P."/>
            <person name="Joannis T."/>
            <person name="Lombin L.H."/>
            <person name="Cattoli G."/>
        </authorList>
    </citation>
    <scope>NUCLEOTIDE SEQUENCE [LARGE SCALE GENOMIC DNA]</scope>
    <source>
        <strain evidence="2">MSU</strain>
    </source>
</reference>
<dbReference type="Proteomes" id="UP000180252">
    <property type="component" value="Unassembled WGS sequence"/>
</dbReference>
<feature type="transmembrane region" description="Helical" evidence="1">
    <location>
        <begin position="50"/>
        <end position="69"/>
    </location>
</feature>
<evidence type="ECO:0000313" key="3">
    <source>
        <dbReference type="EMBL" id="OXB19897.1"/>
    </source>
</evidence>
<name>A0A1S1JG55_9FLAO</name>
<keyword evidence="5" id="KW-1185">Reference proteome</keyword>
<dbReference type="EMBL" id="MUHG01000017">
    <property type="protein sequence ID" value="OXB19897.1"/>
    <property type="molecule type" value="Genomic_DNA"/>
</dbReference>
<accession>A0A1S1JG55</accession>
<evidence type="ECO:0000313" key="4">
    <source>
        <dbReference type="Proteomes" id="UP000180252"/>
    </source>
</evidence>
<keyword evidence="1" id="KW-0812">Transmembrane</keyword>
<dbReference type="RefSeq" id="WP_070905650.1">
    <property type="nucleotide sequence ID" value="NZ_MIKE01000003.1"/>
</dbReference>
<gene>
    <name evidence="3" type="ORF">B0A71_10730</name>
    <name evidence="2" type="ORF">BHE19_21190</name>
</gene>
<dbReference type="Proteomes" id="UP000198319">
    <property type="component" value="Unassembled WGS sequence"/>
</dbReference>
<protein>
    <submittedName>
        <fullName evidence="2">Redox-active disulfide protein 2</fullName>
    </submittedName>
</protein>
<organism evidence="2 4">
    <name type="scientific">Flavobacterium tructae</name>
    <dbReference type="NCBI Taxonomy" id="1114873"/>
    <lineage>
        <taxon>Bacteria</taxon>
        <taxon>Pseudomonadati</taxon>
        <taxon>Bacteroidota</taxon>
        <taxon>Flavobacteriia</taxon>
        <taxon>Flavobacteriales</taxon>
        <taxon>Flavobacteriaceae</taxon>
        <taxon>Flavobacterium</taxon>
    </lineage>
</organism>
<evidence type="ECO:0000313" key="5">
    <source>
        <dbReference type="Proteomes" id="UP000198319"/>
    </source>
</evidence>
<keyword evidence="1" id="KW-1133">Transmembrane helix</keyword>
<evidence type="ECO:0000256" key="1">
    <source>
        <dbReference type="SAM" id="Phobius"/>
    </source>
</evidence>
<dbReference type="OrthoDB" id="712820at2"/>